<feature type="domain" description="HTH crp-type" evidence="5">
    <location>
        <begin position="152"/>
        <end position="220"/>
    </location>
</feature>
<dbReference type="Proteomes" id="UP000433101">
    <property type="component" value="Unassembled WGS sequence"/>
</dbReference>
<dbReference type="InterPro" id="IPR036388">
    <property type="entry name" value="WH-like_DNA-bd_sf"/>
</dbReference>
<dbReference type="CDD" id="cd00038">
    <property type="entry name" value="CAP_ED"/>
    <property type="match status" value="1"/>
</dbReference>
<dbReference type="Pfam" id="PF13545">
    <property type="entry name" value="HTH_Crp_2"/>
    <property type="match status" value="1"/>
</dbReference>
<dbReference type="SUPFAM" id="SSF46785">
    <property type="entry name" value="Winged helix' DNA-binding domain"/>
    <property type="match status" value="1"/>
</dbReference>
<reference evidence="6 7" key="1">
    <citation type="submission" date="2019-12" db="EMBL/GenBank/DDBJ databases">
        <authorList>
            <person name="Li M."/>
        </authorList>
    </citation>
    <scope>NUCLEOTIDE SEQUENCE [LARGE SCALE GENOMIC DNA]</scope>
    <source>
        <strain evidence="6 7">GBMRC 2046</strain>
    </source>
</reference>
<gene>
    <name evidence="6" type="ORF">GR183_03485</name>
</gene>
<dbReference type="InterPro" id="IPR000595">
    <property type="entry name" value="cNMP-bd_dom"/>
</dbReference>
<dbReference type="PANTHER" id="PTHR24567:SF74">
    <property type="entry name" value="HTH-TYPE TRANSCRIPTIONAL REGULATOR ARCR"/>
    <property type="match status" value="1"/>
</dbReference>
<evidence type="ECO:0000259" key="4">
    <source>
        <dbReference type="PROSITE" id="PS50042"/>
    </source>
</evidence>
<feature type="domain" description="Cyclic nucleotide-binding" evidence="4">
    <location>
        <begin position="18"/>
        <end position="112"/>
    </location>
</feature>
<keyword evidence="2" id="KW-0238">DNA-binding</keyword>
<evidence type="ECO:0000313" key="7">
    <source>
        <dbReference type="Proteomes" id="UP000433101"/>
    </source>
</evidence>
<dbReference type="PROSITE" id="PS50042">
    <property type="entry name" value="CNMP_BINDING_3"/>
    <property type="match status" value="1"/>
</dbReference>
<comment type="caution">
    <text evidence="6">The sequence shown here is derived from an EMBL/GenBank/DDBJ whole genome shotgun (WGS) entry which is preliminary data.</text>
</comment>
<dbReference type="InterPro" id="IPR018490">
    <property type="entry name" value="cNMP-bd_dom_sf"/>
</dbReference>
<dbReference type="GO" id="GO:0003677">
    <property type="term" value="F:DNA binding"/>
    <property type="evidence" value="ECO:0007669"/>
    <property type="project" value="UniProtKB-KW"/>
</dbReference>
<dbReference type="InterPro" id="IPR036390">
    <property type="entry name" value="WH_DNA-bd_sf"/>
</dbReference>
<dbReference type="AlphaFoldDB" id="A0A7X3LRX3"/>
<dbReference type="RefSeq" id="WP_160774224.1">
    <property type="nucleotide sequence ID" value="NZ_WUMV01000002.1"/>
</dbReference>
<evidence type="ECO:0000313" key="6">
    <source>
        <dbReference type="EMBL" id="MXN63956.1"/>
    </source>
</evidence>
<dbReference type="SMART" id="SM00100">
    <property type="entry name" value="cNMP"/>
    <property type="match status" value="1"/>
</dbReference>
<dbReference type="InterPro" id="IPR014710">
    <property type="entry name" value="RmlC-like_jellyroll"/>
</dbReference>
<evidence type="ECO:0000256" key="2">
    <source>
        <dbReference type="ARBA" id="ARBA00023125"/>
    </source>
</evidence>
<evidence type="ECO:0000256" key="1">
    <source>
        <dbReference type="ARBA" id="ARBA00023015"/>
    </source>
</evidence>
<dbReference type="Pfam" id="PF00027">
    <property type="entry name" value="cNMP_binding"/>
    <property type="match status" value="1"/>
</dbReference>
<dbReference type="PANTHER" id="PTHR24567">
    <property type="entry name" value="CRP FAMILY TRANSCRIPTIONAL REGULATORY PROTEIN"/>
    <property type="match status" value="1"/>
</dbReference>
<dbReference type="GO" id="GO:0003700">
    <property type="term" value="F:DNA-binding transcription factor activity"/>
    <property type="evidence" value="ECO:0007669"/>
    <property type="project" value="TreeGrafter"/>
</dbReference>
<keyword evidence="7" id="KW-1185">Reference proteome</keyword>
<keyword evidence="1" id="KW-0805">Transcription regulation</keyword>
<proteinExistence type="predicted"/>
<evidence type="ECO:0000259" key="5">
    <source>
        <dbReference type="PROSITE" id="PS51063"/>
    </source>
</evidence>
<dbReference type="EMBL" id="WUMV01000002">
    <property type="protein sequence ID" value="MXN63956.1"/>
    <property type="molecule type" value="Genomic_DNA"/>
</dbReference>
<protein>
    <submittedName>
        <fullName evidence="6">Cyclic nucleotide-binding domain-containing protein</fullName>
    </submittedName>
</protein>
<dbReference type="InterPro" id="IPR012318">
    <property type="entry name" value="HTH_CRP"/>
</dbReference>
<dbReference type="Gene3D" id="1.10.10.10">
    <property type="entry name" value="Winged helix-like DNA-binding domain superfamily/Winged helix DNA-binding domain"/>
    <property type="match status" value="1"/>
</dbReference>
<accession>A0A7X3LRX3</accession>
<dbReference type="GO" id="GO:0005829">
    <property type="term" value="C:cytosol"/>
    <property type="evidence" value="ECO:0007669"/>
    <property type="project" value="TreeGrafter"/>
</dbReference>
<dbReference type="InterPro" id="IPR050397">
    <property type="entry name" value="Env_Response_Regulators"/>
</dbReference>
<organism evidence="6 7">
    <name type="scientific">Stappia sediminis</name>
    <dbReference type="NCBI Taxonomy" id="2692190"/>
    <lineage>
        <taxon>Bacteria</taxon>
        <taxon>Pseudomonadati</taxon>
        <taxon>Pseudomonadota</taxon>
        <taxon>Alphaproteobacteria</taxon>
        <taxon>Hyphomicrobiales</taxon>
        <taxon>Stappiaceae</taxon>
        <taxon>Stappia</taxon>
    </lineage>
</organism>
<dbReference type="PROSITE" id="PS51063">
    <property type="entry name" value="HTH_CRP_2"/>
    <property type="match status" value="1"/>
</dbReference>
<evidence type="ECO:0000256" key="3">
    <source>
        <dbReference type="ARBA" id="ARBA00023163"/>
    </source>
</evidence>
<sequence length="238" mass="25597">MAIGLRDGDLESIRGTAILGGLGEDTLQALLSDGVVKALDRGETLFIQGEAANAFYIVLDGWVKVYRVTPAGEEAVVGVFTRGQSFAEAAAFTGGVYPAGGETVTDCRVLMIPARHLFARIRESPEIGLAMLASTSQHLHALVHQIQQLKAHTGAQRVAEFLLSLAPVDEGACTIALPYDKALIAGRLGMKPESLSRAFQRVRTVGVKINQNMATIADVEKLRDFVEQERAEVLRSRA</sequence>
<name>A0A7X3LRX3_9HYPH</name>
<dbReference type="Gene3D" id="2.60.120.10">
    <property type="entry name" value="Jelly Rolls"/>
    <property type="match status" value="1"/>
</dbReference>
<keyword evidence="3" id="KW-0804">Transcription</keyword>
<dbReference type="SUPFAM" id="SSF51206">
    <property type="entry name" value="cAMP-binding domain-like"/>
    <property type="match status" value="1"/>
</dbReference>